<dbReference type="EMBL" id="JASBWT010000025">
    <property type="protein sequence ID" value="KAJ9094415.1"/>
    <property type="molecule type" value="Genomic_DNA"/>
</dbReference>
<keyword evidence="2" id="KW-1185">Reference proteome</keyword>
<reference evidence="1" key="1">
    <citation type="submission" date="2023-04" db="EMBL/GenBank/DDBJ databases">
        <title>Draft Genome sequencing of Naganishia species isolated from polar environments using Oxford Nanopore Technology.</title>
        <authorList>
            <person name="Leo P."/>
            <person name="Venkateswaran K."/>
        </authorList>
    </citation>
    <scope>NUCLEOTIDE SEQUENCE</scope>
    <source>
        <strain evidence="1">MNA-CCFEE 5423</strain>
    </source>
</reference>
<sequence>MDPSQSMSTSEMDRSPQFVSVLPPPPSGIYGQSDSTTNETFAMQKGSIPYLRHNLNHAFMQGPGHNSFPGMACRSGSVSSVANGETVPFALGSGSYQPEQSSTGIAEQPSLTSPQTAFAFAISSPKRQGGVQSGQSAKHGRTGSSKRQRLDLSISTDPSYSQTRNQQGLTTTGQQQYQCYQFPQFGSATMPYGNSMNPPSSADSQYQADMSMSDGNISCSRSSSMAMAGNQSILENNHHSASTFHITQSQQLSPGSVGNGDAQSVPGPRRNNSVTQMPSQGAMQIPSYASATSPSTAGMPVNGFYLGQGGFNSAYSMMQPIPAPILSNGPPTKRSLHPDMNAMFTLVMRQQPERARLCSFKEENDTTILVAPHPEFVMKPSEFSPNRKHGQIYQELRLPAGQEATTGEATQTPEKLQDLEGKEGAFCVFGRLSIRMPGQFRLRFVLYETTQFGIQELGFVISDTFEVFSPKLFGGMRQSTTLTRHFATQGLKIKLRQDGTSRSGRRKKAQPMELDEKATNASEDVVPINDRHENRKSLSRPQHDDNLVSPRDTLVISGPGTQLSDAALPQRALSSIPATAVDFNPVYWAGDGSSTAHYPISSYDSQNAPSLVPAIRSFPSQRLSIPNGYVQHQLTGLQALSSLKTEIQPNYTSEQTLSTIEHALDSSPNDKRSGGSASSAPDVDLASTPLDSTPESTASSKSKTTLPSIGRAMQESSIWFNKAGLVPPDEMVPGGIVFRNGIRYGGDDGFMPPMSFGRLPGLIYDGKLPSTPGASTGTDLSNFSLKNRLANPSSSPYPIVNNSTPPLPGIPLKDGLIQYLNNSTFAGSALSRAETSNGAGSSTRSDKDQSANQRKPSNGSDALIKPSQFADWGEKSDAAAMVHGVEGFSAALSSSLESKVRSFNLALPRRISRGSKASSDESMRDASGEDQHS</sequence>
<evidence type="ECO:0000313" key="1">
    <source>
        <dbReference type="EMBL" id="KAJ9094415.1"/>
    </source>
</evidence>
<dbReference type="Proteomes" id="UP001227268">
    <property type="component" value="Unassembled WGS sequence"/>
</dbReference>
<organism evidence="1 2">
    <name type="scientific">Naganishia friedmannii</name>
    <dbReference type="NCBI Taxonomy" id="89922"/>
    <lineage>
        <taxon>Eukaryota</taxon>
        <taxon>Fungi</taxon>
        <taxon>Dikarya</taxon>
        <taxon>Basidiomycota</taxon>
        <taxon>Agaricomycotina</taxon>
        <taxon>Tremellomycetes</taxon>
        <taxon>Filobasidiales</taxon>
        <taxon>Filobasidiaceae</taxon>
        <taxon>Naganishia</taxon>
    </lineage>
</organism>
<accession>A0ACC2V5N2</accession>
<evidence type="ECO:0000313" key="2">
    <source>
        <dbReference type="Proteomes" id="UP001227268"/>
    </source>
</evidence>
<comment type="caution">
    <text evidence="1">The sequence shown here is derived from an EMBL/GenBank/DDBJ whole genome shotgun (WGS) entry which is preliminary data.</text>
</comment>
<proteinExistence type="predicted"/>
<protein>
    <submittedName>
        <fullName evidence="1">Uncharacterized protein</fullName>
    </submittedName>
</protein>
<gene>
    <name evidence="1" type="ORF">QFC21_005954</name>
</gene>
<name>A0ACC2V5N2_9TREE</name>